<reference evidence="2 3" key="1">
    <citation type="submission" date="2015-11" db="EMBL/GenBank/DDBJ databases">
        <title>Bacteriophages of Xanthomonas arboricola pv. juglandis: Characterization of two phages.</title>
        <authorList>
            <person name="Domotor D."/>
            <person name="Frank T."/>
            <person name="Rakhely G."/>
            <person name="Doffkay Z."/>
            <person name="Schneider G."/>
            <person name="Kovacs T."/>
        </authorList>
    </citation>
    <scope>NUCLEOTIDE SEQUENCE [LARGE SCALE GENOMIC DNA]</scope>
</reference>
<evidence type="ECO:0000256" key="1">
    <source>
        <dbReference type="SAM" id="Phobius"/>
    </source>
</evidence>
<dbReference type="Proteomes" id="UP000223622">
    <property type="component" value="Segment"/>
</dbReference>
<dbReference type="GeneID" id="54976019"/>
<evidence type="ECO:0000313" key="2">
    <source>
        <dbReference type="EMBL" id="AMW36107.1"/>
    </source>
</evidence>
<keyword evidence="3" id="KW-1185">Reference proteome</keyword>
<name>A0A1I9L2C0_9CAUD</name>
<keyword evidence="1" id="KW-1133">Transmembrane helix</keyword>
<dbReference type="RefSeq" id="YP_009785952.1">
    <property type="nucleotide sequence ID" value="NC_047762.1"/>
</dbReference>
<accession>A0A1I9L2C0</accession>
<dbReference type="KEGG" id="vg:54976019"/>
<proteinExistence type="predicted"/>
<protein>
    <submittedName>
        <fullName evidence="2">Holin</fullName>
    </submittedName>
</protein>
<sequence length="66" mass="7233">MTPPSLANEVVRTSPLTVGALYLNFISTYGAAIVTTLAIVYALAQFYWRAREHTKIMGAKNVESSK</sequence>
<keyword evidence="1" id="KW-0472">Membrane</keyword>
<feature type="transmembrane region" description="Helical" evidence="1">
    <location>
        <begin position="20"/>
        <end position="48"/>
    </location>
</feature>
<dbReference type="EMBL" id="KU197013">
    <property type="protein sequence ID" value="AMW36107.1"/>
    <property type="molecule type" value="Genomic_DNA"/>
</dbReference>
<evidence type="ECO:0000313" key="3">
    <source>
        <dbReference type="Proteomes" id="UP000223622"/>
    </source>
</evidence>
<keyword evidence="1" id="KW-0812">Transmembrane</keyword>
<organism evidence="2 3">
    <name type="scientific">Xanthomonas phage XAJ24</name>
    <dbReference type="NCBI Taxonomy" id="1775250"/>
    <lineage>
        <taxon>Viruses</taxon>
        <taxon>Duplodnaviria</taxon>
        <taxon>Heunggongvirae</taxon>
        <taxon>Uroviricota</taxon>
        <taxon>Caudoviricetes</taxon>
        <taxon>Autographivirales</taxon>
        <taxon>Autonotataviridae</taxon>
        <taxon>Gujervirinae</taxon>
        <taxon>Pradovirus</taxon>
        <taxon>Pradovirus XAJ24</taxon>
    </lineage>
</organism>